<dbReference type="PANTHER" id="PTHR37813:SF1">
    <property type="entry name" value="FELS-2 PROPHAGE PROTEIN"/>
    <property type="match status" value="1"/>
</dbReference>
<proteinExistence type="predicted"/>
<reference evidence="3 4" key="1">
    <citation type="submission" date="2020-08" db="EMBL/GenBank/DDBJ databases">
        <title>Genome public.</title>
        <authorList>
            <person name="Liu C."/>
            <person name="Sun Q."/>
        </authorList>
    </citation>
    <scope>NUCLEOTIDE SEQUENCE [LARGE SCALE GENOMIC DNA]</scope>
    <source>
        <strain evidence="3 4">NSJ-10</strain>
    </source>
</reference>
<evidence type="ECO:0000313" key="4">
    <source>
        <dbReference type="Proteomes" id="UP000615234"/>
    </source>
</evidence>
<name>A0A8I0AFJ8_9FIRM</name>
<organism evidence="3 4">
    <name type="scientific">Coprococcus hominis</name>
    <name type="common">ex Liu et al. 2022</name>
    <dbReference type="NCBI Taxonomy" id="2763039"/>
    <lineage>
        <taxon>Bacteria</taxon>
        <taxon>Bacillati</taxon>
        <taxon>Bacillota</taxon>
        <taxon>Clostridia</taxon>
        <taxon>Lachnospirales</taxon>
        <taxon>Lachnospiraceae</taxon>
        <taxon>Coprococcus</taxon>
    </lineage>
</organism>
<evidence type="ECO:0000256" key="2">
    <source>
        <dbReference type="SAM" id="Coils"/>
    </source>
</evidence>
<keyword evidence="2" id="KW-0175">Coiled coil</keyword>
<protein>
    <submittedName>
        <fullName evidence="3">Phage tail tape measure protein</fullName>
    </submittedName>
</protein>
<dbReference type="EMBL" id="JACOOX010000002">
    <property type="protein sequence ID" value="MBC5662174.1"/>
    <property type="molecule type" value="Genomic_DNA"/>
</dbReference>
<dbReference type="InterPro" id="IPR010090">
    <property type="entry name" value="Phage_tape_meas"/>
</dbReference>
<evidence type="ECO:0000256" key="1">
    <source>
        <dbReference type="ARBA" id="ARBA00022612"/>
    </source>
</evidence>
<feature type="coiled-coil region" evidence="2">
    <location>
        <begin position="64"/>
        <end position="98"/>
    </location>
</feature>
<evidence type="ECO:0000313" key="3">
    <source>
        <dbReference type="EMBL" id="MBC5662174.1"/>
    </source>
</evidence>
<keyword evidence="1" id="KW-1188">Viral release from host cell</keyword>
<keyword evidence="4" id="KW-1185">Reference proteome</keyword>
<accession>A0A8I0AFJ8</accession>
<dbReference type="AlphaFoldDB" id="A0A8I0AFJ8"/>
<sequence length="211" mass="22323">MNGQIKSTQSKLKDVNKLLKLDPGNTELLAQKHKLLAEAVGETKEKLATLKTAAEQANTALANGEISQEQYDALQREIVETEQDLKNLETQANQSATAVQKIATAGEKLKTTGDNISSAGQKLLPVTAGVTALGTASVTTAANFESSMSQVQATMGITKDSMPKVNGQSVNTMDTLSKLAKEMGVETAFSASECAEALNYLALVGYDTQQI</sequence>
<gene>
    <name evidence="3" type="ORF">H8S09_04580</name>
</gene>
<dbReference type="Proteomes" id="UP000615234">
    <property type="component" value="Unassembled WGS sequence"/>
</dbReference>
<dbReference type="NCBIfam" id="TIGR01760">
    <property type="entry name" value="tape_meas_TP901"/>
    <property type="match status" value="1"/>
</dbReference>
<dbReference type="PANTHER" id="PTHR37813">
    <property type="entry name" value="FELS-2 PROPHAGE PROTEIN"/>
    <property type="match status" value="1"/>
</dbReference>
<comment type="caution">
    <text evidence="3">The sequence shown here is derived from an EMBL/GenBank/DDBJ whole genome shotgun (WGS) entry which is preliminary data.</text>
</comment>